<keyword evidence="2 4" id="KW-0547">Nucleotide-binding</keyword>
<protein>
    <recommendedName>
        <fullName evidence="4">5-formyltetrahydrofolate cyclo-ligase</fullName>
        <ecNumber evidence="4">6.3.3.2</ecNumber>
    </recommendedName>
</protein>
<dbReference type="NCBIfam" id="TIGR02727">
    <property type="entry name" value="MTHFS_bact"/>
    <property type="match status" value="1"/>
</dbReference>
<comment type="caution">
    <text evidence="5">The sequence shown here is derived from an EMBL/GenBank/DDBJ whole genome shotgun (WGS) entry which is preliminary data.</text>
</comment>
<accession>A0ABV5VS03</accession>
<dbReference type="RefSeq" id="WP_344905797.1">
    <property type="nucleotide sequence ID" value="NZ_BAAAYO010000002.1"/>
</dbReference>
<dbReference type="PANTHER" id="PTHR23407">
    <property type="entry name" value="ATPASE INHIBITOR/5-FORMYLTETRAHYDROFOLATE CYCLO-LIGASE"/>
    <property type="match status" value="1"/>
</dbReference>
<comment type="cofactor">
    <cofactor evidence="4">
        <name>Mg(2+)</name>
        <dbReference type="ChEBI" id="CHEBI:18420"/>
    </cofactor>
</comment>
<keyword evidence="4" id="KW-0460">Magnesium</keyword>
<dbReference type="EMBL" id="JBHMAG010000004">
    <property type="protein sequence ID" value="MFB9751067.1"/>
    <property type="molecule type" value="Genomic_DNA"/>
</dbReference>
<dbReference type="GO" id="GO:0030272">
    <property type="term" value="F:5-formyltetrahydrofolate cyclo-ligase activity"/>
    <property type="evidence" value="ECO:0007669"/>
    <property type="project" value="UniProtKB-EC"/>
</dbReference>
<name>A0ABV5VS03_9BACL</name>
<proteinExistence type="inferred from homology"/>
<keyword evidence="3 4" id="KW-0067">ATP-binding</keyword>
<sequence length="209" mass="23085">MSVQSFKRELRQQAEAARAAMSATERAAASAVACDTAIRMLEKRGTERGIGSLTLFSYMPFRTELDVRPVMDWCRGQRGTVLVPKVEPKSMQMSLHAVNGPEQLEEGKWGILEPSADAPRWNGTDRIDVMLVPGLAFDLRGGRLGYGGGYYDRFIAGCRGRGVEPFKLAVAFDAQLIPDVPMDEHDFRIDGIVTEKRQWVAGKQAPIGN</sequence>
<dbReference type="InterPro" id="IPR002698">
    <property type="entry name" value="FTHF_cligase"/>
</dbReference>
<evidence type="ECO:0000256" key="4">
    <source>
        <dbReference type="RuleBase" id="RU361279"/>
    </source>
</evidence>
<dbReference type="PIRSF" id="PIRSF006806">
    <property type="entry name" value="FTHF_cligase"/>
    <property type="match status" value="1"/>
</dbReference>
<dbReference type="InterPro" id="IPR024185">
    <property type="entry name" value="FTHF_cligase-like_sf"/>
</dbReference>
<dbReference type="SUPFAM" id="SSF100950">
    <property type="entry name" value="NagB/RpiA/CoA transferase-like"/>
    <property type="match status" value="1"/>
</dbReference>
<comment type="similarity">
    <text evidence="1 4">Belongs to the 5-formyltetrahydrofolate cyclo-ligase family.</text>
</comment>
<dbReference type="Proteomes" id="UP001589619">
    <property type="component" value="Unassembled WGS sequence"/>
</dbReference>
<evidence type="ECO:0000313" key="6">
    <source>
        <dbReference type="Proteomes" id="UP001589619"/>
    </source>
</evidence>
<dbReference type="Gene3D" id="3.40.50.10420">
    <property type="entry name" value="NagB/RpiA/CoA transferase-like"/>
    <property type="match status" value="1"/>
</dbReference>
<keyword evidence="4" id="KW-0479">Metal-binding</keyword>
<comment type="catalytic activity">
    <reaction evidence="4">
        <text>(6S)-5-formyl-5,6,7,8-tetrahydrofolate + ATP = (6R)-5,10-methenyltetrahydrofolate + ADP + phosphate</text>
        <dbReference type="Rhea" id="RHEA:10488"/>
        <dbReference type="ChEBI" id="CHEBI:30616"/>
        <dbReference type="ChEBI" id="CHEBI:43474"/>
        <dbReference type="ChEBI" id="CHEBI:57455"/>
        <dbReference type="ChEBI" id="CHEBI:57457"/>
        <dbReference type="ChEBI" id="CHEBI:456216"/>
        <dbReference type="EC" id="6.3.3.2"/>
    </reaction>
</comment>
<dbReference type="EC" id="6.3.3.2" evidence="4"/>
<keyword evidence="6" id="KW-1185">Reference proteome</keyword>
<organism evidence="5 6">
    <name type="scientific">Paenibacillus hodogayensis</name>
    <dbReference type="NCBI Taxonomy" id="279208"/>
    <lineage>
        <taxon>Bacteria</taxon>
        <taxon>Bacillati</taxon>
        <taxon>Bacillota</taxon>
        <taxon>Bacilli</taxon>
        <taxon>Bacillales</taxon>
        <taxon>Paenibacillaceae</taxon>
        <taxon>Paenibacillus</taxon>
    </lineage>
</organism>
<dbReference type="InterPro" id="IPR037171">
    <property type="entry name" value="NagB/RpiA_transferase-like"/>
</dbReference>
<reference evidence="5 6" key="1">
    <citation type="submission" date="2024-09" db="EMBL/GenBank/DDBJ databases">
        <authorList>
            <person name="Sun Q."/>
            <person name="Mori K."/>
        </authorList>
    </citation>
    <scope>NUCLEOTIDE SEQUENCE [LARGE SCALE GENOMIC DNA]</scope>
    <source>
        <strain evidence="5 6">JCM 12520</strain>
    </source>
</reference>
<evidence type="ECO:0000256" key="3">
    <source>
        <dbReference type="ARBA" id="ARBA00022840"/>
    </source>
</evidence>
<evidence type="ECO:0000256" key="1">
    <source>
        <dbReference type="ARBA" id="ARBA00010638"/>
    </source>
</evidence>
<dbReference type="PANTHER" id="PTHR23407:SF1">
    <property type="entry name" value="5-FORMYLTETRAHYDROFOLATE CYCLO-LIGASE"/>
    <property type="match status" value="1"/>
</dbReference>
<evidence type="ECO:0000256" key="2">
    <source>
        <dbReference type="ARBA" id="ARBA00022741"/>
    </source>
</evidence>
<dbReference type="Pfam" id="PF01812">
    <property type="entry name" value="5-FTHF_cyc-lig"/>
    <property type="match status" value="1"/>
</dbReference>
<keyword evidence="5" id="KW-0436">Ligase</keyword>
<gene>
    <name evidence="5" type="ORF">ACFFNY_05730</name>
</gene>
<evidence type="ECO:0000313" key="5">
    <source>
        <dbReference type="EMBL" id="MFB9751067.1"/>
    </source>
</evidence>